<dbReference type="AlphaFoldDB" id="G9AC17"/>
<dbReference type="HOGENOM" id="CLU_055261_9_1_5"/>
<name>G9AC17_SINF1</name>
<dbReference type="KEGG" id="sfh:SFHH103_04106"/>
<dbReference type="Proteomes" id="UP000007735">
    <property type="component" value="Plasmid pSfHH103c"/>
</dbReference>
<dbReference type="NCBIfam" id="NF033580">
    <property type="entry name" value="transpos_IS5_3"/>
    <property type="match status" value="1"/>
</dbReference>
<dbReference type="eggNOG" id="COG3385">
    <property type="taxonomic scope" value="Bacteria"/>
</dbReference>
<dbReference type="GO" id="GO:0004803">
    <property type="term" value="F:transposase activity"/>
    <property type="evidence" value="ECO:0007669"/>
    <property type="project" value="InterPro"/>
</dbReference>
<organism evidence="3 4">
    <name type="scientific">Sinorhizobium fredii (strain HH103)</name>
    <dbReference type="NCBI Taxonomy" id="1117943"/>
    <lineage>
        <taxon>Bacteria</taxon>
        <taxon>Pseudomonadati</taxon>
        <taxon>Pseudomonadota</taxon>
        <taxon>Alphaproteobacteria</taxon>
        <taxon>Hyphomicrobiales</taxon>
        <taxon>Rhizobiaceae</taxon>
        <taxon>Sinorhizobium/Ensifer group</taxon>
        <taxon>Sinorhizobium</taxon>
    </lineage>
</organism>
<dbReference type="PATRIC" id="fig|380.5.peg.4315"/>
<evidence type="ECO:0000313" key="3">
    <source>
        <dbReference type="EMBL" id="CCE98596.1"/>
    </source>
</evidence>
<reference evidence="3 4" key="1">
    <citation type="journal article" date="2012" name="J. Bacteriol.">
        <title>Genome sequence of the soybean symbiont Sinorhizobium fredii HH103.</title>
        <authorList>
            <person name="Weidner S."/>
            <person name="Becker A."/>
            <person name="Bonilla I."/>
            <person name="Jaenicke S."/>
            <person name="Lloret J."/>
            <person name="Margaret I."/>
            <person name="Puhler A."/>
            <person name="Ruiz-Sainz J.E."/>
            <person name="Schneiker-Bekel S."/>
            <person name="Szczepanowski R."/>
            <person name="Vinardell J.M."/>
            <person name="Zehner S."/>
            <person name="Gottfert M."/>
        </authorList>
    </citation>
    <scope>NUCLEOTIDE SEQUENCE [LARGE SCALE GENOMIC DNA]</scope>
    <source>
        <strain evidence="3 4">HH103</strain>
        <plasmid evidence="4">pSfHH103c</plasmid>
    </source>
</reference>
<geneLocation type="plasmid" evidence="3 4">
    <name>pSfHH103c</name>
</geneLocation>
<dbReference type="PANTHER" id="PTHR30007:SF1">
    <property type="entry name" value="BLR1914 PROTEIN"/>
    <property type="match status" value="1"/>
</dbReference>
<sequence>MDGALGCALARPAGTVWPLSDGKAALLPLDRGGRVRPAVRGRFQPSRPGMADARCDRHPRPSTSRRGAAQKGGSEAQALGRSRGGFGTKLHAVVDALGLPVRFEIGPGQQNDMAPACGLVEGLPAGQVIADRAYDADRLHDVILDQGGEPVIPPRRHRKYQHSYDKIAYKNRWGIEAFFAKLKQWRRIATRYDKRAATFLGFVKLAAIMLWLK</sequence>
<proteinExistence type="predicted"/>
<dbReference type="GO" id="GO:0006313">
    <property type="term" value="P:DNA transposition"/>
    <property type="evidence" value="ECO:0007669"/>
    <property type="project" value="InterPro"/>
</dbReference>
<gene>
    <name evidence="3" type="ordered locus">SFHH103_04106</name>
</gene>
<feature type="domain" description="Transposase IS4-like" evidence="2">
    <location>
        <begin position="59"/>
        <end position="209"/>
    </location>
</feature>
<dbReference type="EMBL" id="HE616893">
    <property type="protein sequence ID" value="CCE98596.1"/>
    <property type="molecule type" value="Genomic_DNA"/>
</dbReference>
<keyword evidence="3" id="KW-0614">Plasmid</keyword>
<dbReference type="GO" id="GO:0003677">
    <property type="term" value="F:DNA binding"/>
    <property type="evidence" value="ECO:0007669"/>
    <property type="project" value="InterPro"/>
</dbReference>
<evidence type="ECO:0000313" key="4">
    <source>
        <dbReference type="Proteomes" id="UP000007735"/>
    </source>
</evidence>
<evidence type="ECO:0000259" key="2">
    <source>
        <dbReference type="Pfam" id="PF01609"/>
    </source>
</evidence>
<dbReference type="InterPro" id="IPR002559">
    <property type="entry name" value="Transposase_11"/>
</dbReference>
<dbReference type="PANTHER" id="PTHR30007">
    <property type="entry name" value="PHP DOMAIN PROTEIN"/>
    <property type="match status" value="1"/>
</dbReference>
<evidence type="ECO:0000256" key="1">
    <source>
        <dbReference type="SAM" id="MobiDB-lite"/>
    </source>
</evidence>
<feature type="region of interest" description="Disordered" evidence="1">
    <location>
        <begin position="40"/>
        <end position="83"/>
    </location>
</feature>
<dbReference type="Pfam" id="PF01609">
    <property type="entry name" value="DDE_Tnp_1"/>
    <property type="match status" value="1"/>
</dbReference>
<accession>G9AC17</accession>
<protein>
    <submittedName>
        <fullName evidence="3">Transposase insH for insertion sequence element IS5Y</fullName>
    </submittedName>
</protein>